<dbReference type="SMART" id="SM00317">
    <property type="entry name" value="SET"/>
    <property type="match status" value="1"/>
</dbReference>
<dbReference type="SUPFAM" id="SSF82199">
    <property type="entry name" value="SET domain"/>
    <property type="match status" value="1"/>
</dbReference>
<evidence type="ECO:0000256" key="7">
    <source>
        <dbReference type="ARBA" id="ARBA00022853"/>
    </source>
</evidence>
<evidence type="ECO:0000313" key="18">
    <source>
        <dbReference type="EMBL" id="KAF0492443.1"/>
    </source>
</evidence>
<dbReference type="InterPro" id="IPR012677">
    <property type="entry name" value="Nucleotide-bd_a/b_plait_sf"/>
</dbReference>
<feature type="region of interest" description="Disordered" evidence="14">
    <location>
        <begin position="341"/>
        <end position="378"/>
    </location>
</feature>
<comment type="caution">
    <text evidence="18">The sequence shown here is derived from an EMBL/GenBank/DDBJ whole genome shotgun (WGS) entry which is preliminary data.</text>
</comment>
<dbReference type="EMBL" id="WTPW01000647">
    <property type="protein sequence ID" value="KAF0492443.1"/>
    <property type="molecule type" value="Genomic_DNA"/>
</dbReference>
<feature type="compositionally biased region" description="Basic and acidic residues" evidence="14">
    <location>
        <begin position="639"/>
        <end position="649"/>
    </location>
</feature>
<dbReference type="SMART" id="SM01291">
    <property type="entry name" value="N-SET"/>
    <property type="match status" value="1"/>
</dbReference>
<feature type="compositionally biased region" description="Low complexity" evidence="14">
    <location>
        <begin position="124"/>
        <end position="133"/>
    </location>
</feature>
<dbReference type="GO" id="GO:0048188">
    <property type="term" value="C:Set1C/COMPASS complex"/>
    <property type="evidence" value="ECO:0007669"/>
    <property type="project" value="TreeGrafter"/>
</dbReference>
<keyword evidence="7" id="KW-0156">Chromatin regulator</keyword>
<comment type="subcellular location">
    <subcellularLocation>
        <location evidence="1">Nucleus</location>
    </subcellularLocation>
</comment>
<dbReference type="InterPro" id="IPR024657">
    <property type="entry name" value="COMPASS_Set1_N-SET"/>
</dbReference>
<dbReference type="InterPro" id="IPR000504">
    <property type="entry name" value="RRM_dom"/>
</dbReference>
<dbReference type="GO" id="GO:0003723">
    <property type="term" value="F:RNA binding"/>
    <property type="evidence" value="ECO:0007669"/>
    <property type="project" value="UniProtKB-UniRule"/>
</dbReference>
<comment type="catalytic activity">
    <reaction evidence="11">
        <text>N(6)-methyl-L-lysyl(4)-[histone H3] + S-adenosyl-L-methionine = N(6),N(6)-dimethyl-L-lysyl(4)-[histone H3] + S-adenosyl-L-homocysteine + H(+)</text>
        <dbReference type="Rhea" id="RHEA:60268"/>
        <dbReference type="Rhea" id="RHEA-COMP:15540"/>
        <dbReference type="Rhea" id="RHEA-COMP:15543"/>
        <dbReference type="ChEBI" id="CHEBI:15378"/>
        <dbReference type="ChEBI" id="CHEBI:57856"/>
        <dbReference type="ChEBI" id="CHEBI:59789"/>
        <dbReference type="ChEBI" id="CHEBI:61929"/>
        <dbReference type="ChEBI" id="CHEBI:61976"/>
    </reaction>
</comment>
<evidence type="ECO:0000256" key="12">
    <source>
        <dbReference type="ARBA" id="ARBA00049129"/>
    </source>
</evidence>
<sequence length="1255" mass="142565">MLFQESEEENMYITSKYEPPTDFDTITIHTTNVSTNFGTISPTTNVTTNISKYEPSTDYNTIDTITTPTANVSVDLDIVTTPITSTPANYGTITPMTEVPEFFLLPEVDIKTCRVLLKPYCPRSASSESNSSALQKDDHQSNEGPLIYYEPNLTPETLAETNAKVTKNIEHQLRQPKGDPRINREYALSLNVKRQKHCKSLQVLTYEQDKKAPNRKESTIIISFLDKFMLESQIRENFEECGFIQECNIEKHPDYNHNIGIATVTYYGDDDGTALNAAREAVIRFNGKQISGGPPIKVELDNDGSKLKSAIDTNISEDQAQKGSHSPSNSHKSTPLANDIDMEIDDIPSPSPPMAPPPAPPIKIPLDPPPRSLDSINNKFTHSISTKDSTLTTKLLVKDSSKISLKDSVPASKMLSKTFSTSKVSSKDFDSDIKGSSKDSAKLFSEALDKNEQKQDIQFMNDDKEDGEIDSNTEESTPRNIKVKGFERNQFDSTWRYPVESRTRLSSSWREYDHIPYDSDRYSLDRRRRNSSRDRPNKSKYSADRSRSRSRDRSPNGFQNWNRDREGNHSRYHDSYRSRDRDCASSREYESSRRHDRDIARSRGRENDQSRDKDNNRSNDRDRDYSYNRNTSERSQMSRNDEKKIKIEKEDDNTDLSSSIKIEEEEKIGISFSEAFHDLKDLPSFRKRSNLNTKDSKRKQEILAKDQKHLSTHDSKDINRDSEQKITSKKSITKKSSKSGDNESDGYGTQDTDDKSYGNIRRKNIKQSTKPGKRAERPKISDWDYSSSESSSLEDTKKSASNVINPSTFKDEKLNIIDNTDKNNDIELQSIHKKDHKLSSSSISEVSKKMHNKSSASNVSETVKKIKSSSYNFTNPTLKHRELKNRIFVATPSGSSTKIKSSRKQKNNLIQGPKSKSTLMPSSKTFSAPETSSSSKNQYVDDTTSDNAKQTSGSNSNSEGQTEDCDSFFNSEWVERPYLTPEDGITDAFDLDMIKLYLTLQQNNQLDSDGEPIDWVEKEEYTVRVGDTVYSYKDYAPDPGPHKTGCARTEGYYKIPPEEKRKYVTYGIAGTPYANATAPAPSPRESRAKRRELHARMATASEDYLQFNPLKSRERELTIAKSSIHHYGLFTLEKIKCGEFVIEYTGELIRQAVADLRERKYKAEGIDGSYMFRVGDDTIIDATRMGNNARLINHSCEPNCNAKILNVKGHKKIAIYAKRNIQKNEEITYDYKFPTENFDKIPCHCGASKCRGFLN</sequence>
<feature type="region of interest" description="Disordered" evidence="14">
    <location>
        <begin position="124"/>
        <end position="143"/>
    </location>
</feature>
<keyword evidence="8" id="KW-0539">Nucleus</keyword>
<dbReference type="AlphaFoldDB" id="A0A8H4AG81"/>
<evidence type="ECO:0000256" key="9">
    <source>
        <dbReference type="ARBA" id="ARBA00030093"/>
    </source>
</evidence>
<comment type="catalytic activity">
    <reaction evidence="12">
        <text>N(6),N(6)-dimethyl-L-lysyl(4)-[histone H3] + S-adenosyl-L-methionine = N(6),N(6),N(6)-trimethyl-L-lysyl(4)-[histone H3] + S-adenosyl-L-homocysteine + H(+)</text>
        <dbReference type="Rhea" id="RHEA:60272"/>
        <dbReference type="Rhea" id="RHEA-COMP:15537"/>
        <dbReference type="Rhea" id="RHEA-COMP:15540"/>
        <dbReference type="ChEBI" id="CHEBI:15378"/>
        <dbReference type="ChEBI" id="CHEBI:57856"/>
        <dbReference type="ChEBI" id="CHEBI:59789"/>
        <dbReference type="ChEBI" id="CHEBI:61961"/>
        <dbReference type="ChEBI" id="CHEBI:61976"/>
    </reaction>
</comment>
<accession>A0A8H4AG81</accession>
<dbReference type="EC" id="2.1.1.354" evidence="2"/>
<organism evidence="18 19">
    <name type="scientific">Gigaspora margarita</name>
    <dbReference type="NCBI Taxonomy" id="4874"/>
    <lineage>
        <taxon>Eukaryota</taxon>
        <taxon>Fungi</taxon>
        <taxon>Fungi incertae sedis</taxon>
        <taxon>Mucoromycota</taxon>
        <taxon>Glomeromycotina</taxon>
        <taxon>Glomeromycetes</taxon>
        <taxon>Diversisporales</taxon>
        <taxon>Gigasporaceae</taxon>
        <taxon>Gigaspora</taxon>
    </lineage>
</organism>
<dbReference type="GO" id="GO:0032259">
    <property type="term" value="P:methylation"/>
    <property type="evidence" value="ECO:0007669"/>
    <property type="project" value="UniProtKB-KW"/>
</dbReference>
<dbReference type="GO" id="GO:0140999">
    <property type="term" value="F:histone H3K4 trimethyltransferase activity"/>
    <property type="evidence" value="ECO:0007669"/>
    <property type="project" value="UniProtKB-EC"/>
</dbReference>
<dbReference type="InterPro" id="IPR035979">
    <property type="entry name" value="RBD_domain_sf"/>
</dbReference>
<proteinExistence type="predicted"/>
<dbReference type="PROSITE" id="PS50102">
    <property type="entry name" value="RRM"/>
    <property type="match status" value="1"/>
</dbReference>
<dbReference type="InterPro" id="IPR003616">
    <property type="entry name" value="Post-SET_dom"/>
</dbReference>
<feature type="compositionally biased region" description="Basic and acidic residues" evidence="14">
    <location>
        <begin position="520"/>
        <end position="554"/>
    </location>
</feature>
<name>A0A8H4AG81_GIGMA</name>
<feature type="region of interest" description="Disordered" evidence="14">
    <location>
        <begin position="317"/>
        <end position="336"/>
    </location>
</feature>
<dbReference type="OrthoDB" id="308383at2759"/>
<evidence type="ECO:0000256" key="8">
    <source>
        <dbReference type="ARBA" id="ARBA00023242"/>
    </source>
</evidence>
<dbReference type="InterPro" id="IPR046341">
    <property type="entry name" value="SET_dom_sf"/>
</dbReference>
<dbReference type="InterPro" id="IPR044570">
    <property type="entry name" value="Set1-like"/>
</dbReference>
<feature type="compositionally biased region" description="Basic and acidic residues" evidence="14">
    <location>
        <begin position="773"/>
        <end position="782"/>
    </location>
</feature>
<feature type="region of interest" description="Disordered" evidence="14">
    <location>
        <begin position="446"/>
        <end position="485"/>
    </location>
</feature>
<evidence type="ECO:0000256" key="6">
    <source>
        <dbReference type="ARBA" id="ARBA00022691"/>
    </source>
</evidence>
<keyword evidence="6" id="KW-0949">S-adenosyl-L-methionine</keyword>
<feature type="region of interest" description="Disordered" evidence="14">
    <location>
        <begin position="833"/>
        <end position="861"/>
    </location>
</feature>
<evidence type="ECO:0000256" key="10">
    <source>
        <dbReference type="ARBA" id="ARBA00047571"/>
    </source>
</evidence>
<evidence type="ECO:0000256" key="11">
    <source>
        <dbReference type="ARBA" id="ARBA00047583"/>
    </source>
</evidence>
<dbReference type="Proteomes" id="UP000439903">
    <property type="component" value="Unassembled WGS sequence"/>
</dbReference>
<feature type="compositionally biased region" description="Basic and acidic residues" evidence="14">
    <location>
        <begin position="694"/>
        <end position="726"/>
    </location>
</feature>
<evidence type="ECO:0000259" key="17">
    <source>
        <dbReference type="PROSITE" id="PS50868"/>
    </source>
</evidence>
<dbReference type="PANTHER" id="PTHR45814:SF2">
    <property type="entry name" value="HISTONE-LYSINE N-METHYLTRANSFERASE SETD1"/>
    <property type="match status" value="1"/>
</dbReference>
<feature type="domain" description="Post-SET" evidence="17">
    <location>
        <begin position="1239"/>
        <end position="1255"/>
    </location>
</feature>
<keyword evidence="13" id="KW-0694">RNA-binding</keyword>
<keyword evidence="4" id="KW-0489">Methyltransferase</keyword>
<comment type="catalytic activity">
    <reaction evidence="10">
        <text>L-lysyl(4)-[histone H3] + 3 S-adenosyl-L-methionine = N(6),N(6),N(6)-trimethyl-L-lysyl(4)-[histone H3] + 3 S-adenosyl-L-homocysteine + 3 H(+)</text>
        <dbReference type="Rhea" id="RHEA:60260"/>
        <dbReference type="Rhea" id="RHEA-COMP:15537"/>
        <dbReference type="Rhea" id="RHEA-COMP:15547"/>
        <dbReference type="ChEBI" id="CHEBI:15378"/>
        <dbReference type="ChEBI" id="CHEBI:29969"/>
        <dbReference type="ChEBI" id="CHEBI:57856"/>
        <dbReference type="ChEBI" id="CHEBI:59789"/>
        <dbReference type="ChEBI" id="CHEBI:61961"/>
        <dbReference type="EC" id="2.1.1.354"/>
    </reaction>
</comment>
<dbReference type="PROSITE" id="PS50280">
    <property type="entry name" value="SET"/>
    <property type="match status" value="1"/>
</dbReference>
<dbReference type="PROSITE" id="PS50868">
    <property type="entry name" value="POST_SET"/>
    <property type="match status" value="1"/>
</dbReference>
<reference evidence="18 19" key="1">
    <citation type="journal article" date="2019" name="Environ. Microbiol.">
        <title>At the nexus of three kingdoms: the genome of the mycorrhizal fungus Gigaspora margarita provides insights into plant, endobacterial and fungal interactions.</title>
        <authorList>
            <person name="Venice F."/>
            <person name="Ghignone S."/>
            <person name="Salvioli di Fossalunga A."/>
            <person name="Amselem J."/>
            <person name="Novero M."/>
            <person name="Xianan X."/>
            <person name="Sedzielewska Toro K."/>
            <person name="Morin E."/>
            <person name="Lipzen A."/>
            <person name="Grigoriev I.V."/>
            <person name="Henrissat B."/>
            <person name="Martin F.M."/>
            <person name="Bonfante P."/>
        </authorList>
    </citation>
    <scope>NUCLEOTIDE SEQUENCE [LARGE SCALE GENOMIC DNA]</scope>
    <source>
        <strain evidence="18 19">BEG34</strain>
    </source>
</reference>
<feature type="region of interest" description="Disordered" evidence="14">
    <location>
        <begin position="520"/>
        <end position="661"/>
    </location>
</feature>
<feature type="compositionally biased region" description="Polar residues" evidence="14">
    <location>
        <begin position="907"/>
        <end position="960"/>
    </location>
</feature>
<evidence type="ECO:0000259" key="16">
    <source>
        <dbReference type="PROSITE" id="PS50280"/>
    </source>
</evidence>
<evidence type="ECO:0000256" key="5">
    <source>
        <dbReference type="ARBA" id="ARBA00022679"/>
    </source>
</evidence>
<dbReference type="InterPro" id="IPR001214">
    <property type="entry name" value="SET_dom"/>
</dbReference>
<feature type="domain" description="SET" evidence="16">
    <location>
        <begin position="1115"/>
        <end position="1232"/>
    </location>
</feature>
<feature type="compositionally biased region" description="Basic residues" evidence="14">
    <location>
        <begin position="727"/>
        <end position="737"/>
    </location>
</feature>
<evidence type="ECO:0000256" key="2">
    <source>
        <dbReference type="ARBA" id="ARBA00012182"/>
    </source>
</evidence>
<feature type="compositionally biased region" description="Pro residues" evidence="14">
    <location>
        <begin position="349"/>
        <end position="371"/>
    </location>
</feature>
<feature type="compositionally biased region" description="Basic and acidic residues" evidence="14">
    <location>
        <begin position="446"/>
        <end position="455"/>
    </location>
</feature>
<evidence type="ECO:0000256" key="3">
    <source>
        <dbReference type="ARBA" id="ARBA00015839"/>
    </source>
</evidence>
<gene>
    <name evidence="18" type="ORF">F8M41_021724</name>
</gene>
<keyword evidence="5" id="KW-0808">Transferase</keyword>
<evidence type="ECO:0000313" key="19">
    <source>
        <dbReference type="Proteomes" id="UP000439903"/>
    </source>
</evidence>
<dbReference type="Gene3D" id="2.170.270.10">
    <property type="entry name" value="SET domain"/>
    <property type="match status" value="1"/>
</dbReference>
<dbReference type="PANTHER" id="PTHR45814">
    <property type="entry name" value="HISTONE-LYSINE N-METHYLTRANSFERASE SETD1"/>
    <property type="match status" value="1"/>
</dbReference>
<evidence type="ECO:0000256" key="13">
    <source>
        <dbReference type="PROSITE-ProRule" id="PRU00176"/>
    </source>
</evidence>
<feature type="region of interest" description="Disordered" evidence="14">
    <location>
        <begin position="884"/>
        <end position="965"/>
    </location>
</feature>
<dbReference type="Pfam" id="PF00856">
    <property type="entry name" value="SET"/>
    <property type="match status" value="1"/>
</dbReference>
<evidence type="ECO:0000256" key="14">
    <source>
        <dbReference type="SAM" id="MobiDB-lite"/>
    </source>
</evidence>
<dbReference type="SUPFAM" id="SSF54928">
    <property type="entry name" value="RNA-binding domain, RBD"/>
    <property type="match status" value="1"/>
</dbReference>
<keyword evidence="19" id="KW-1185">Reference proteome</keyword>
<feature type="region of interest" description="Disordered" evidence="14">
    <location>
        <begin position="677"/>
        <end position="804"/>
    </location>
</feature>
<evidence type="ECO:0000259" key="15">
    <source>
        <dbReference type="PROSITE" id="PS50102"/>
    </source>
</evidence>
<evidence type="ECO:0000256" key="1">
    <source>
        <dbReference type="ARBA" id="ARBA00004123"/>
    </source>
</evidence>
<feature type="compositionally biased region" description="Acidic residues" evidence="14">
    <location>
        <begin position="463"/>
        <end position="473"/>
    </location>
</feature>
<feature type="compositionally biased region" description="Basic and acidic residues" evidence="14">
    <location>
        <begin position="562"/>
        <end position="626"/>
    </location>
</feature>
<protein>
    <recommendedName>
        <fullName evidence="3">Histone-lysine N-methyltransferase, H3 lysine-4 specific</fullName>
        <ecNumber evidence="2">2.1.1.354</ecNumber>
    </recommendedName>
    <alternativeName>
        <fullName evidence="9">SET domain-containing protein 1</fullName>
    </alternativeName>
</protein>
<dbReference type="Gene3D" id="3.30.70.330">
    <property type="match status" value="1"/>
</dbReference>
<evidence type="ECO:0000256" key="4">
    <source>
        <dbReference type="ARBA" id="ARBA00022603"/>
    </source>
</evidence>
<dbReference type="SMART" id="SM00508">
    <property type="entry name" value="PostSET"/>
    <property type="match status" value="1"/>
</dbReference>
<feature type="domain" description="RRM" evidence="15">
    <location>
        <begin position="218"/>
        <end position="303"/>
    </location>
</feature>